<dbReference type="Pfam" id="PF02810">
    <property type="entry name" value="SEC-C"/>
    <property type="match status" value="1"/>
</dbReference>
<gene>
    <name evidence="1" type="ORF">Harvfovirus1_72</name>
</gene>
<dbReference type="SUPFAM" id="SSF103642">
    <property type="entry name" value="Sec-C motif"/>
    <property type="match status" value="1"/>
</dbReference>
<proteinExistence type="predicted"/>
<evidence type="ECO:0000313" key="1">
    <source>
        <dbReference type="EMBL" id="AYV80447.1"/>
    </source>
</evidence>
<sequence length="143" mass="16544">MKRNQKCDCGSSRKFKKCCGSNKSNKLPEAIIPGIIRDGSVVVEQDLREKYKFNDEHNVNNYIDRILFWFKEASIKNYSPLDNLHKMQICEKEASELVERAEARNMVKDIVSGIVKSYEGRYYLNRTALNILEKNGFNLSSSQ</sequence>
<accession>A0A3G4ZZU6</accession>
<organism evidence="1">
    <name type="scientific">Harvfovirus sp</name>
    <dbReference type="NCBI Taxonomy" id="2487768"/>
    <lineage>
        <taxon>Viruses</taxon>
        <taxon>Varidnaviria</taxon>
        <taxon>Bamfordvirae</taxon>
        <taxon>Nucleocytoviricota</taxon>
        <taxon>Megaviricetes</taxon>
        <taxon>Imitervirales</taxon>
        <taxon>Mimiviridae</taxon>
        <taxon>Klosneuvirinae</taxon>
    </lineage>
</organism>
<evidence type="ECO:0008006" key="2">
    <source>
        <dbReference type="Google" id="ProtNLM"/>
    </source>
</evidence>
<dbReference type="EMBL" id="MK072243">
    <property type="protein sequence ID" value="AYV80447.1"/>
    <property type="molecule type" value="Genomic_DNA"/>
</dbReference>
<reference evidence="1" key="1">
    <citation type="submission" date="2018-10" db="EMBL/GenBank/DDBJ databases">
        <title>Hidden diversity of soil giant viruses.</title>
        <authorList>
            <person name="Schulz F."/>
            <person name="Alteio L."/>
            <person name="Goudeau D."/>
            <person name="Ryan E.M."/>
            <person name="Malmstrom R.R."/>
            <person name="Blanchard J."/>
            <person name="Woyke T."/>
        </authorList>
    </citation>
    <scope>NUCLEOTIDE SEQUENCE</scope>
    <source>
        <strain evidence="1">HAV1</strain>
    </source>
</reference>
<name>A0A3G4ZZU6_9VIRU</name>
<protein>
    <recommendedName>
        <fullName evidence="2">SEC-C motif-containing protein</fullName>
    </recommendedName>
</protein>
<dbReference type="InterPro" id="IPR004027">
    <property type="entry name" value="SEC_C_motif"/>
</dbReference>